<comment type="caution">
    <text evidence="2">The sequence shown here is derived from an EMBL/GenBank/DDBJ whole genome shotgun (WGS) entry which is preliminary data.</text>
</comment>
<reference evidence="2 3" key="1">
    <citation type="submission" date="2018-07" db="EMBL/GenBank/DDBJ databases">
        <title>New species, Clostridium PI-S10-A1B.</title>
        <authorList>
            <person name="Krishna G."/>
            <person name="Summeta K."/>
            <person name="Shikha S."/>
            <person name="Prabhu P.B."/>
            <person name="Suresh K."/>
        </authorList>
    </citation>
    <scope>NUCLEOTIDE SEQUENCE [LARGE SCALE GENOMIC DNA]</scope>
    <source>
        <strain evidence="2 3">PI-S10-A1B</strain>
    </source>
</reference>
<dbReference type="Proteomes" id="UP000260680">
    <property type="component" value="Unassembled WGS sequence"/>
</dbReference>
<protein>
    <submittedName>
        <fullName evidence="2">Class I SAM-dependent methyltransferase</fullName>
    </submittedName>
</protein>
<dbReference type="AlphaFoldDB" id="A0A3E2NF74"/>
<evidence type="ECO:0000259" key="1">
    <source>
        <dbReference type="Pfam" id="PF13649"/>
    </source>
</evidence>
<dbReference type="Gene3D" id="2.20.25.110">
    <property type="entry name" value="S-adenosyl-L-methionine-dependent methyltransferases"/>
    <property type="match status" value="1"/>
</dbReference>
<feature type="domain" description="Methyltransferase" evidence="1">
    <location>
        <begin position="45"/>
        <end position="141"/>
    </location>
</feature>
<dbReference type="GO" id="GO:0008168">
    <property type="term" value="F:methyltransferase activity"/>
    <property type="evidence" value="ECO:0007669"/>
    <property type="project" value="UniProtKB-KW"/>
</dbReference>
<dbReference type="PANTHER" id="PTHR43667:SF2">
    <property type="entry name" value="FATTY ACID C-METHYL TRANSFERASE"/>
    <property type="match status" value="1"/>
</dbReference>
<keyword evidence="2" id="KW-0808">Transferase</keyword>
<dbReference type="SUPFAM" id="SSF53335">
    <property type="entry name" value="S-adenosyl-L-methionine-dependent methyltransferases"/>
    <property type="match status" value="1"/>
</dbReference>
<accession>A0A3E2NF74</accession>
<dbReference type="EMBL" id="QOHO01000020">
    <property type="protein sequence ID" value="RFZ79635.1"/>
    <property type="molecule type" value="Genomic_DNA"/>
</dbReference>
<dbReference type="CDD" id="cd02440">
    <property type="entry name" value="AdoMet_MTases"/>
    <property type="match status" value="1"/>
</dbReference>
<dbReference type="InterPro" id="IPR029063">
    <property type="entry name" value="SAM-dependent_MTases_sf"/>
</dbReference>
<dbReference type="OrthoDB" id="9804312at2"/>
<name>A0A3E2NF74_9FIRM</name>
<evidence type="ECO:0000313" key="3">
    <source>
        <dbReference type="Proteomes" id="UP000260680"/>
    </source>
</evidence>
<gene>
    <name evidence="2" type="ORF">DS742_07045</name>
</gene>
<sequence length="252" mass="28868">MIAKESDWYKKIWSLDIKNQSWVEDTRQQTDFIIDTLGLRESQRILDLACGFGRHSLELARRGFQVVGADITNDYITDAENAAKAEGLNAQFILSDIRDLTFDQEFDAVLNLADGAIGYLENDNENLKIFDVIAKALKPGGKHFMDICNAEYAELYFPSTSWEAGENALSLSRFEWNRETKIMLYGGKTITYGDPLVKPENFFGDPIRLYTHKELEGILKERNMVVKQTYSNYYGKAETPKELQLMVYSIKL</sequence>
<dbReference type="Pfam" id="PF13649">
    <property type="entry name" value="Methyltransf_25"/>
    <property type="match status" value="1"/>
</dbReference>
<dbReference type="InterPro" id="IPR050723">
    <property type="entry name" value="CFA/CMAS"/>
</dbReference>
<evidence type="ECO:0000313" key="2">
    <source>
        <dbReference type="EMBL" id="RFZ79635.1"/>
    </source>
</evidence>
<dbReference type="RefSeq" id="WP_117416288.1">
    <property type="nucleotide sequence ID" value="NZ_QOHO01000020.1"/>
</dbReference>
<proteinExistence type="predicted"/>
<dbReference type="Gene3D" id="3.40.50.150">
    <property type="entry name" value="Vaccinia Virus protein VP39"/>
    <property type="match status" value="1"/>
</dbReference>
<dbReference type="GO" id="GO:0032259">
    <property type="term" value="P:methylation"/>
    <property type="evidence" value="ECO:0007669"/>
    <property type="project" value="UniProtKB-KW"/>
</dbReference>
<keyword evidence="2" id="KW-0489">Methyltransferase</keyword>
<organism evidence="2 3">
    <name type="scientific">Lacrimispora amygdalina</name>
    <dbReference type="NCBI Taxonomy" id="253257"/>
    <lineage>
        <taxon>Bacteria</taxon>
        <taxon>Bacillati</taxon>
        <taxon>Bacillota</taxon>
        <taxon>Clostridia</taxon>
        <taxon>Lachnospirales</taxon>
        <taxon>Lachnospiraceae</taxon>
        <taxon>Lacrimispora</taxon>
    </lineage>
</organism>
<dbReference type="PANTHER" id="PTHR43667">
    <property type="entry name" value="CYCLOPROPANE-FATTY-ACYL-PHOSPHOLIPID SYNTHASE"/>
    <property type="match status" value="1"/>
</dbReference>
<dbReference type="InterPro" id="IPR041698">
    <property type="entry name" value="Methyltransf_25"/>
</dbReference>